<protein>
    <submittedName>
        <fullName evidence="1">Uncharacterized protein</fullName>
    </submittedName>
</protein>
<gene>
    <name evidence="1" type="ORF">ALQ33_200046</name>
</gene>
<dbReference type="AlphaFoldDB" id="A0A3M3YKI1"/>
<organism evidence="1 2">
    <name type="scientific">Pseudomonas syringae pv. philadelphi</name>
    <dbReference type="NCBI Taxonomy" id="251706"/>
    <lineage>
        <taxon>Bacteria</taxon>
        <taxon>Pseudomonadati</taxon>
        <taxon>Pseudomonadota</taxon>
        <taxon>Gammaproteobacteria</taxon>
        <taxon>Pseudomonadales</taxon>
        <taxon>Pseudomonadaceae</taxon>
        <taxon>Pseudomonas</taxon>
    </lineage>
</organism>
<comment type="caution">
    <text evidence="1">The sequence shown here is derived from an EMBL/GenBank/DDBJ whole genome shotgun (WGS) entry which is preliminary data.</text>
</comment>
<reference evidence="1 2" key="1">
    <citation type="submission" date="2018-08" db="EMBL/GenBank/DDBJ databases">
        <title>Recombination of ecologically and evolutionarily significant loci maintains genetic cohesion in the Pseudomonas syringae species complex.</title>
        <authorList>
            <person name="Dillon M."/>
            <person name="Thakur S."/>
            <person name="Almeida R.N.D."/>
            <person name="Weir B.S."/>
            <person name="Guttman D.S."/>
        </authorList>
    </citation>
    <scope>NUCLEOTIDE SEQUENCE [LARGE SCALE GENOMIC DNA]</scope>
    <source>
        <strain evidence="1 2">ICMP 8902</strain>
    </source>
</reference>
<sequence>MIAHKFVQGELVILDSAYWAALEYAADQFLAREAASRKSRRDNAIRSARAKGALPLWTPKSALRRGGEVMGRAPITSLA</sequence>
<dbReference type="EMBL" id="RBQB01000299">
    <property type="protein sequence ID" value="RMO82519.1"/>
    <property type="molecule type" value="Genomic_DNA"/>
</dbReference>
<evidence type="ECO:0000313" key="1">
    <source>
        <dbReference type="EMBL" id="RMO82519.1"/>
    </source>
</evidence>
<proteinExistence type="predicted"/>
<dbReference type="Proteomes" id="UP000279372">
    <property type="component" value="Unassembled WGS sequence"/>
</dbReference>
<evidence type="ECO:0000313" key="2">
    <source>
        <dbReference type="Proteomes" id="UP000279372"/>
    </source>
</evidence>
<accession>A0A3M3YKI1</accession>
<name>A0A3M3YKI1_9PSED</name>